<organism evidence="3 4">
    <name type="scientific">Scytalidium lignicola</name>
    <name type="common">Hyphomycete</name>
    <dbReference type="NCBI Taxonomy" id="5539"/>
    <lineage>
        <taxon>Eukaryota</taxon>
        <taxon>Fungi</taxon>
        <taxon>Dikarya</taxon>
        <taxon>Ascomycota</taxon>
        <taxon>Pezizomycotina</taxon>
        <taxon>Leotiomycetes</taxon>
        <taxon>Leotiomycetes incertae sedis</taxon>
        <taxon>Scytalidium</taxon>
    </lineage>
</organism>
<evidence type="ECO:0000313" key="4">
    <source>
        <dbReference type="Proteomes" id="UP000258309"/>
    </source>
</evidence>
<dbReference type="InterPro" id="IPR050452">
    <property type="entry name" value="Metacaspase"/>
</dbReference>
<keyword evidence="4" id="KW-1185">Reference proteome</keyword>
<proteinExistence type="inferred from homology"/>
<name>A0A3E2H6J2_SCYLI</name>
<dbReference type="Proteomes" id="UP000258309">
    <property type="component" value="Unassembled WGS sequence"/>
</dbReference>
<accession>A0A3E2H6J2</accession>
<comment type="caution">
    <text evidence="3">The sequence shown here is derived from an EMBL/GenBank/DDBJ whole genome shotgun (WGS) entry which is preliminary data.</text>
</comment>
<dbReference type="PANTHER" id="PTHR48104">
    <property type="entry name" value="METACASPASE-4"/>
    <property type="match status" value="1"/>
</dbReference>
<dbReference type="EMBL" id="NCSJ02000142">
    <property type="protein sequence ID" value="RFU29016.1"/>
    <property type="molecule type" value="Genomic_DNA"/>
</dbReference>
<dbReference type="Pfam" id="PF00656">
    <property type="entry name" value="Peptidase_C14"/>
    <property type="match status" value="1"/>
</dbReference>
<dbReference type="Gene3D" id="3.40.50.1460">
    <property type="match status" value="1"/>
</dbReference>
<feature type="domain" description="Peptidase C14 caspase" evidence="2">
    <location>
        <begin position="95"/>
        <end position="256"/>
    </location>
</feature>
<feature type="non-terminal residue" evidence="3">
    <location>
        <position position="653"/>
    </location>
</feature>
<evidence type="ECO:0000259" key="2">
    <source>
        <dbReference type="Pfam" id="PF00656"/>
    </source>
</evidence>
<sequence length="653" mass="74062">MLQGALSTQRVFDLSLATERRKIQPDGNKIVQKYGEIYGRQALRQIEDDREEEARVVNMREARLTRPWRMKYKAIVSDLDKCILVMESSLIATHYALLIGLCFIPKEQRQKWPLLRGCTRDVQEIKQLLANSSSRVHIQTLTASLVDPDVYRPLEDKNDLSTHENIISNLKDITSRALVGNFVYIHFSGHGMVIQLTSPYANDYTGELVLVVIVNGDVTKIEYLEGFVLADQLKKIVEKGLKVTLVLDYCASGSVVQGDIDLLMLYGNTSLHFFEDTNYTNDSAAIPVINKNVSLILEAGQAHGVCEGDKFALSAPGLTKPNILVEITYARDLTSSLKLLDPTPISLASGMTAAVRTRLSLQRFPVRLELHLPCRDTWDVALQKQSSLDIRYSNNARSEVLFKFHIILLSKNCYEIWDESNQRIPDLPIFYDLDKNPDYVLDIVHHLAEFKLVRHLVNNSLIKSTSPFKGLFSVHIKAAEKTFHPGCRRFGMFHAGCSHEECMIMVKDGEQLELIVQNNTKEKNQKLHIHLYCLGSSWEIENGLKADYEVISPRYSNQDDEDYENGTNGVWSKVLTMTLAQELKDKGKCQCDDILKIFLTARPTSFISLELPEVGKLTNQRKNIENGREGSDGLAEDWAALNFHVRTYKKLQL</sequence>
<dbReference type="GO" id="GO:0004197">
    <property type="term" value="F:cysteine-type endopeptidase activity"/>
    <property type="evidence" value="ECO:0007669"/>
    <property type="project" value="InterPro"/>
</dbReference>
<evidence type="ECO:0000313" key="3">
    <source>
        <dbReference type="EMBL" id="RFU29016.1"/>
    </source>
</evidence>
<dbReference type="OrthoDB" id="3223806at2759"/>
<reference evidence="3 4" key="1">
    <citation type="submission" date="2018-05" db="EMBL/GenBank/DDBJ databases">
        <title>Draft genome sequence of Scytalidium lignicola DSM 105466, a ubiquitous saprotrophic fungus.</title>
        <authorList>
            <person name="Buettner E."/>
            <person name="Gebauer A.M."/>
            <person name="Hofrichter M."/>
            <person name="Liers C."/>
            <person name="Kellner H."/>
        </authorList>
    </citation>
    <scope>NUCLEOTIDE SEQUENCE [LARGE SCALE GENOMIC DNA]</scope>
    <source>
        <strain evidence="3 4">DSM 105466</strain>
    </source>
</reference>
<dbReference type="GO" id="GO:0005737">
    <property type="term" value="C:cytoplasm"/>
    <property type="evidence" value="ECO:0007669"/>
    <property type="project" value="TreeGrafter"/>
</dbReference>
<dbReference type="GO" id="GO:0006508">
    <property type="term" value="P:proteolysis"/>
    <property type="evidence" value="ECO:0007669"/>
    <property type="project" value="InterPro"/>
</dbReference>
<dbReference type="InterPro" id="IPR011600">
    <property type="entry name" value="Pept_C14_caspase"/>
</dbReference>
<comment type="similarity">
    <text evidence="1">Belongs to the peptidase C14B family.</text>
</comment>
<protein>
    <recommendedName>
        <fullName evidence="2">Peptidase C14 caspase domain-containing protein</fullName>
    </recommendedName>
</protein>
<dbReference type="OMA" id="IHRHLCA"/>
<gene>
    <name evidence="3" type="ORF">B7463_g7312</name>
</gene>
<feature type="non-terminal residue" evidence="3">
    <location>
        <position position="1"/>
    </location>
</feature>
<evidence type="ECO:0000256" key="1">
    <source>
        <dbReference type="ARBA" id="ARBA00009005"/>
    </source>
</evidence>
<dbReference type="PANTHER" id="PTHR48104:SF30">
    <property type="entry name" value="METACASPASE-1"/>
    <property type="match status" value="1"/>
</dbReference>
<dbReference type="AlphaFoldDB" id="A0A3E2H6J2"/>